<evidence type="ECO:0000313" key="4">
    <source>
        <dbReference type="Proteomes" id="UP000642488"/>
    </source>
</evidence>
<feature type="repeat" description="TPR" evidence="1">
    <location>
        <begin position="91"/>
        <end position="124"/>
    </location>
</feature>
<accession>A0A934MA01</accession>
<dbReference type="PROSITE" id="PS50005">
    <property type="entry name" value="TPR"/>
    <property type="match status" value="1"/>
</dbReference>
<gene>
    <name evidence="3" type="ORF">ILP92_10105</name>
</gene>
<reference evidence="3" key="1">
    <citation type="submission" date="2020-12" db="EMBL/GenBank/DDBJ databases">
        <title>Bacterial taxonomy.</title>
        <authorList>
            <person name="Pan X."/>
        </authorList>
    </citation>
    <scope>NUCLEOTIDE SEQUENCE</scope>
    <source>
        <strain evidence="3">KCTC 52957</strain>
    </source>
</reference>
<keyword evidence="1" id="KW-0802">TPR repeat</keyword>
<dbReference type="Pfam" id="PF14559">
    <property type="entry name" value="TPR_19"/>
    <property type="match status" value="1"/>
</dbReference>
<proteinExistence type="predicted"/>
<name>A0A934MA01_9RHOB</name>
<dbReference type="Proteomes" id="UP000642488">
    <property type="component" value="Unassembled WGS sequence"/>
</dbReference>
<keyword evidence="4" id="KW-1185">Reference proteome</keyword>
<keyword evidence="2" id="KW-0732">Signal</keyword>
<feature type="chain" id="PRO_5037311811" evidence="2">
    <location>
        <begin position="20"/>
        <end position="177"/>
    </location>
</feature>
<dbReference type="RefSeq" id="WP_198916255.1">
    <property type="nucleotide sequence ID" value="NZ_JAEKPD010000008.1"/>
</dbReference>
<dbReference type="AlphaFoldDB" id="A0A934MA01"/>
<comment type="caution">
    <text evidence="3">The sequence shown here is derived from an EMBL/GenBank/DDBJ whole genome shotgun (WGS) entry which is preliminary data.</text>
</comment>
<organism evidence="3 4">
    <name type="scientific">Palleronia pontilimi</name>
    <dbReference type="NCBI Taxonomy" id="1964209"/>
    <lineage>
        <taxon>Bacteria</taxon>
        <taxon>Pseudomonadati</taxon>
        <taxon>Pseudomonadota</taxon>
        <taxon>Alphaproteobacteria</taxon>
        <taxon>Rhodobacterales</taxon>
        <taxon>Roseobacteraceae</taxon>
        <taxon>Palleronia</taxon>
    </lineage>
</organism>
<dbReference type="InterPro" id="IPR011990">
    <property type="entry name" value="TPR-like_helical_dom_sf"/>
</dbReference>
<evidence type="ECO:0000313" key="3">
    <source>
        <dbReference type="EMBL" id="MBJ3763097.1"/>
    </source>
</evidence>
<dbReference type="Gene3D" id="1.25.40.10">
    <property type="entry name" value="Tetratricopeptide repeat domain"/>
    <property type="match status" value="1"/>
</dbReference>
<sequence>MRHLLAASLVLALPVAGYAAGISSAPPATTKTTTECKGAQVFDEKTKTCVDARDSRLDDDARFDAARELAYRDRPRDALAVLSTMSEQDSDRVLTYLGFATRKSGDMEAAMAFYDRALKQNPDNLMARSYRGQAYILQGEATLASAELSQIRQRGGRGTWPEYALRAAIETGRFSGY</sequence>
<dbReference type="EMBL" id="JAEKPD010000008">
    <property type="protein sequence ID" value="MBJ3763097.1"/>
    <property type="molecule type" value="Genomic_DNA"/>
</dbReference>
<evidence type="ECO:0000256" key="2">
    <source>
        <dbReference type="SAM" id="SignalP"/>
    </source>
</evidence>
<feature type="signal peptide" evidence="2">
    <location>
        <begin position="1"/>
        <end position="19"/>
    </location>
</feature>
<evidence type="ECO:0000256" key="1">
    <source>
        <dbReference type="PROSITE-ProRule" id="PRU00339"/>
    </source>
</evidence>
<dbReference type="SUPFAM" id="SSF48452">
    <property type="entry name" value="TPR-like"/>
    <property type="match status" value="1"/>
</dbReference>
<protein>
    <submittedName>
        <fullName evidence="3">Tetratricopeptide repeat protein</fullName>
    </submittedName>
</protein>
<dbReference type="InterPro" id="IPR019734">
    <property type="entry name" value="TPR_rpt"/>
</dbReference>